<name>A0A0C3NH53_PHLG1</name>
<evidence type="ECO:0000256" key="10">
    <source>
        <dbReference type="RuleBase" id="RU000304"/>
    </source>
</evidence>
<evidence type="ECO:0000313" key="14">
    <source>
        <dbReference type="Proteomes" id="UP000053257"/>
    </source>
</evidence>
<dbReference type="SMART" id="SM00220">
    <property type="entry name" value="S_TKc"/>
    <property type="match status" value="1"/>
</dbReference>
<feature type="binding site" evidence="9">
    <location>
        <position position="86"/>
    </location>
    <ligand>
        <name>ATP</name>
        <dbReference type="ChEBI" id="CHEBI:30616"/>
    </ligand>
</feature>
<keyword evidence="5" id="KW-0418">Kinase</keyword>
<comment type="catalytic activity">
    <reaction evidence="7">
        <text>L-threonyl-[protein] + ATP = O-phospho-L-threonyl-[protein] + ADP + H(+)</text>
        <dbReference type="Rhea" id="RHEA:46608"/>
        <dbReference type="Rhea" id="RHEA-COMP:11060"/>
        <dbReference type="Rhea" id="RHEA-COMP:11605"/>
        <dbReference type="ChEBI" id="CHEBI:15378"/>
        <dbReference type="ChEBI" id="CHEBI:30013"/>
        <dbReference type="ChEBI" id="CHEBI:30616"/>
        <dbReference type="ChEBI" id="CHEBI:61977"/>
        <dbReference type="ChEBI" id="CHEBI:456216"/>
        <dbReference type="EC" id="2.7.11.1"/>
    </reaction>
</comment>
<dbReference type="PROSITE" id="PS00108">
    <property type="entry name" value="PROTEIN_KINASE_ST"/>
    <property type="match status" value="1"/>
</dbReference>
<keyword evidence="2 10" id="KW-0723">Serine/threonine-protein kinase</keyword>
<keyword evidence="11" id="KW-0732">Signal</keyword>
<keyword evidence="6 9" id="KW-0067">ATP-binding</keyword>
<evidence type="ECO:0000256" key="8">
    <source>
        <dbReference type="ARBA" id="ARBA00048679"/>
    </source>
</evidence>
<protein>
    <recommendedName>
        <fullName evidence="1">non-specific serine/threonine protein kinase</fullName>
        <ecNumber evidence="1">2.7.11.1</ecNumber>
    </recommendedName>
</protein>
<reference evidence="13 14" key="1">
    <citation type="journal article" date="2014" name="PLoS Genet.">
        <title>Analysis of the Phlebiopsis gigantea genome, transcriptome and secretome provides insight into its pioneer colonization strategies of wood.</title>
        <authorList>
            <person name="Hori C."/>
            <person name="Ishida T."/>
            <person name="Igarashi K."/>
            <person name="Samejima M."/>
            <person name="Suzuki H."/>
            <person name="Master E."/>
            <person name="Ferreira P."/>
            <person name="Ruiz-Duenas F.J."/>
            <person name="Held B."/>
            <person name="Canessa P."/>
            <person name="Larrondo L.F."/>
            <person name="Schmoll M."/>
            <person name="Druzhinina I.S."/>
            <person name="Kubicek C.P."/>
            <person name="Gaskell J.A."/>
            <person name="Kersten P."/>
            <person name="St John F."/>
            <person name="Glasner J."/>
            <person name="Sabat G."/>
            <person name="Splinter BonDurant S."/>
            <person name="Syed K."/>
            <person name="Yadav J."/>
            <person name="Mgbeahuruike A.C."/>
            <person name="Kovalchuk A."/>
            <person name="Asiegbu F.O."/>
            <person name="Lackner G."/>
            <person name="Hoffmeister D."/>
            <person name="Rencoret J."/>
            <person name="Gutierrez A."/>
            <person name="Sun H."/>
            <person name="Lindquist E."/>
            <person name="Barry K."/>
            <person name="Riley R."/>
            <person name="Grigoriev I.V."/>
            <person name="Henrissat B."/>
            <person name="Kues U."/>
            <person name="Berka R.M."/>
            <person name="Martinez A.T."/>
            <person name="Covert S.F."/>
            <person name="Blanchette R.A."/>
            <person name="Cullen D."/>
        </authorList>
    </citation>
    <scope>NUCLEOTIDE SEQUENCE [LARGE SCALE GENOMIC DNA]</scope>
    <source>
        <strain evidence="13 14">11061_1 CR5-6</strain>
    </source>
</reference>
<evidence type="ECO:0000256" key="4">
    <source>
        <dbReference type="ARBA" id="ARBA00022741"/>
    </source>
</evidence>
<dbReference type="EC" id="2.7.11.1" evidence="1"/>
<feature type="signal peptide" evidence="11">
    <location>
        <begin position="1"/>
        <end position="24"/>
    </location>
</feature>
<dbReference type="GO" id="GO:0005524">
    <property type="term" value="F:ATP binding"/>
    <property type="evidence" value="ECO:0007669"/>
    <property type="project" value="UniProtKB-UniRule"/>
</dbReference>
<organism evidence="13 14">
    <name type="scientific">Phlebiopsis gigantea (strain 11061_1 CR5-6)</name>
    <name type="common">White-rot fungus</name>
    <name type="synonym">Peniophora gigantea</name>
    <dbReference type="NCBI Taxonomy" id="745531"/>
    <lineage>
        <taxon>Eukaryota</taxon>
        <taxon>Fungi</taxon>
        <taxon>Dikarya</taxon>
        <taxon>Basidiomycota</taxon>
        <taxon>Agaricomycotina</taxon>
        <taxon>Agaricomycetes</taxon>
        <taxon>Polyporales</taxon>
        <taxon>Phanerochaetaceae</taxon>
        <taxon>Phlebiopsis</taxon>
    </lineage>
</organism>
<dbReference type="SUPFAM" id="SSF56112">
    <property type="entry name" value="Protein kinase-like (PK-like)"/>
    <property type="match status" value="1"/>
</dbReference>
<evidence type="ECO:0000256" key="5">
    <source>
        <dbReference type="ARBA" id="ARBA00022777"/>
    </source>
</evidence>
<dbReference type="PANTHER" id="PTHR47634:SF9">
    <property type="entry name" value="PROTEIN KINASE DOMAIN-CONTAINING PROTEIN-RELATED"/>
    <property type="match status" value="1"/>
</dbReference>
<feature type="chain" id="PRO_5002180219" description="non-specific serine/threonine protein kinase" evidence="11">
    <location>
        <begin position="25"/>
        <end position="417"/>
    </location>
</feature>
<feature type="domain" description="Protein kinase" evidence="12">
    <location>
        <begin position="53"/>
        <end position="411"/>
    </location>
</feature>
<evidence type="ECO:0000256" key="6">
    <source>
        <dbReference type="ARBA" id="ARBA00022840"/>
    </source>
</evidence>
<dbReference type="InterPro" id="IPR011009">
    <property type="entry name" value="Kinase-like_dom_sf"/>
</dbReference>
<dbReference type="PROSITE" id="PS00107">
    <property type="entry name" value="PROTEIN_KINASE_ATP"/>
    <property type="match status" value="1"/>
</dbReference>
<dbReference type="PANTHER" id="PTHR47634">
    <property type="entry name" value="PROTEIN KINASE DOMAIN-CONTAINING PROTEIN-RELATED"/>
    <property type="match status" value="1"/>
</dbReference>
<dbReference type="Pfam" id="PF00069">
    <property type="entry name" value="Pkinase"/>
    <property type="match status" value="2"/>
</dbReference>
<dbReference type="STRING" id="745531.A0A0C3NH53"/>
<dbReference type="EMBL" id="KN840585">
    <property type="protein sequence ID" value="KIP04129.1"/>
    <property type="molecule type" value="Genomic_DNA"/>
</dbReference>
<sequence>MPQAYLSGLLRRLLALLHLLPSYTFYAPRWLGRKTDPPDFYRARLGEILHGKYTLHSQLGSGVWSTTYLASHRDSAGKQLGFVAVKVLSRDATAECTGEHKTMLELDVMRKIRDSGDFDTLPRLADTFDILEYGKPVHSCMVMQVFGSNIATFRRSSPTKHLPHYTVQIIIKQIVDALVHLHGIGVVHTDVKPDNMLFHTGMSAGDIADWLRSLPISSKGAEIVSYPLPSPPELTWNCPLEVAKGIRVSLVDMGQAQWADKNPTVDQFSAFSLRAPEVILRTDFTTAIDIWAVGCIVFEMLTGRWLFHPVDGGDDWTLEDDHLAKMMEFTGETFSTEMRSRAHFGPHYFDNEGKLLRVTELFPVTLENALANYKILPLEEIQPAADFIRACVRLEPADRATARELVEHPWLQAVSTY</sequence>
<comment type="similarity">
    <text evidence="10">Belongs to the protein kinase superfamily.</text>
</comment>
<dbReference type="GO" id="GO:0004674">
    <property type="term" value="F:protein serine/threonine kinase activity"/>
    <property type="evidence" value="ECO:0007669"/>
    <property type="project" value="UniProtKB-KW"/>
</dbReference>
<dbReference type="InterPro" id="IPR051334">
    <property type="entry name" value="SRPK"/>
</dbReference>
<keyword evidence="14" id="KW-1185">Reference proteome</keyword>
<accession>A0A0C3NH53</accession>
<dbReference type="AlphaFoldDB" id="A0A0C3NH53"/>
<keyword evidence="4 9" id="KW-0547">Nucleotide-binding</keyword>
<evidence type="ECO:0000259" key="12">
    <source>
        <dbReference type="PROSITE" id="PS50011"/>
    </source>
</evidence>
<dbReference type="PROSITE" id="PS50011">
    <property type="entry name" value="PROTEIN_KINASE_DOM"/>
    <property type="match status" value="1"/>
</dbReference>
<dbReference type="Proteomes" id="UP000053257">
    <property type="component" value="Unassembled WGS sequence"/>
</dbReference>
<dbReference type="InterPro" id="IPR008271">
    <property type="entry name" value="Ser/Thr_kinase_AS"/>
</dbReference>
<evidence type="ECO:0000256" key="7">
    <source>
        <dbReference type="ARBA" id="ARBA00047899"/>
    </source>
</evidence>
<dbReference type="GO" id="GO:0050684">
    <property type="term" value="P:regulation of mRNA processing"/>
    <property type="evidence" value="ECO:0007669"/>
    <property type="project" value="TreeGrafter"/>
</dbReference>
<dbReference type="OrthoDB" id="5979581at2759"/>
<proteinExistence type="inferred from homology"/>
<keyword evidence="3" id="KW-0808">Transferase</keyword>
<dbReference type="InterPro" id="IPR000719">
    <property type="entry name" value="Prot_kinase_dom"/>
</dbReference>
<evidence type="ECO:0000256" key="1">
    <source>
        <dbReference type="ARBA" id="ARBA00012513"/>
    </source>
</evidence>
<dbReference type="InterPro" id="IPR017441">
    <property type="entry name" value="Protein_kinase_ATP_BS"/>
</dbReference>
<dbReference type="Gene3D" id="1.10.510.10">
    <property type="entry name" value="Transferase(Phosphotransferase) domain 1"/>
    <property type="match status" value="1"/>
</dbReference>
<evidence type="ECO:0000256" key="2">
    <source>
        <dbReference type="ARBA" id="ARBA00022527"/>
    </source>
</evidence>
<dbReference type="Gene3D" id="3.30.200.20">
    <property type="entry name" value="Phosphorylase Kinase, domain 1"/>
    <property type="match status" value="1"/>
</dbReference>
<gene>
    <name evidence="13" type="ORF">PHLGIDRAFT_206334</name>
</gene>
<evidence type="ECO:0000256" key="3">
    <source>
        <dbReference type="ARBA" id="ARBA00022679"/>
    </source>
</evidence>
<evidence type="ECO:0000313" key="13">
    <source>
        <dbReference type="EMBL" id="KIP04129.1"/>
    </source>
</evidence>
<dbReference type="HOGENOM" id="CLU_000288_81_13_1"/>
<evidence type="ECO:0000256" key="11">
    <source>
        <dbReference type="SAM" id="SignalP"/>
    </source>
</evidence>
<evidence type="ECO:0000256" key="9">
    <source>
        <dbReference type="PROSITE-ProRule" id="PRU10141"/>
    </source>
</evidence>
<comment type="catalytic activity">
    <reaction evidence="8">
        <text>L-seryl-[protein] + ATP = O-phospho-L-seryl-[protein] + ADP + H(+)</text>
        <dbReference type="Rhea" id="RHEA:17989"/>
        <dbReference type="Rhea" id="RHEA-COMP:9863"/>
        <dbReference type="Rhea" id="RHEA-COMP:11604"/>
        <dbReference type="ChEBI" id="CHEBI:15378"/>
        <dbReference type="ChEBI" id="CHEBI:29999"/>
        <dbReference type="ChEBI" id="CHEBI:30616"/>
        <dbReference type="ChEBI" id="CHEBI:83421"/>
        <dbReference type="ChEBI" id="CHEBI:456216"/>
        <dbReference type="EC" id="2.7.11.1"/>
    </reaction>
</comment>
<dbReference type="GO" id="GO:0000245">
    <property type="term" value="P:spliceosomal complex assembly"/>
    <property type="evidence" value="ECO:0007669"/>
    <property type="project" value="TreeGrafter"/>
</dbReference>